<evidence type="ECO:0000313" key="3">
    <source>
        <dbReference type="Proteomes" id="UP001549036"/>
    </source>
</evidence>
<proteinExistence type="predicted"/>
<name>A0ABV2I1F3_9HYPH</name>
<dbReference type="RefSeq" id="WP_354417141.1">
    <property type="nucleotide sequence ID" value="NZ_JBEPLM010000013.1"/>
</dbReference>
<dbReference type="EMBL" id="JBEPLM010000013">
    <property type="protein sequence ID" value="MET3596192.1"/>
    <property type="molecule type" value="Genomic_DNA"/>
</dbReference>
<sequence length="1202" mass="127160">MTSIPTPTPLVVPIRLDAMMVGANDGSFTQFAPAYANFTEMATRSSNTANIGNDLLNQPFQGQGPLSQGIHLHWSLPRALRIADYADGNGPLQLPPAPNRWLVTRTIIAAATSEAPTVTQTGWVVESDYVDSTGAYSQTAIPYGTDPSQPYTYLGRVYPLADWTGDSSSGTYLSTPLTAVGFGIPDFAGCYRNCGNVFGMLDDTLNDDSFDASTMVLLYSVTGWYSDTSNDPLAGADPDAVAAAFGWTYSDTHYVPSRTLCHGLVYQLPWDSGSAFLSDQTGPLSTGVAFGNTPSEAFAAYASAVESDNLPQVEQILDALQLGVLPQLGQPSGLLRLEEAIYNAAYTAFSNGHSWRLRATGTKGDFPQPSDSLAASMNQLMTSQDELNALQADMITLQARIFNDWYHYIIARYAADPPASPSETDMTNYIQSEIGALSHLQQDAEKLQTSIANQMSEIIAGLPGNLSLEVTAAERFYGAPDPVVLLTGDGVPTVLPEDAKEIGCVFLAPSPPSLTLAAGLVSGSALTTVSADLLPAPTLPTGLPDQAAACLTAAAELVQSDLLIVPAASNVVTLAAASQGGTANPAVLDFATTNTDIGQAQTDWLSGQAFSGIDFSSAPIAQADIACLSWQLPWRPIALSWSANYYPLLPLAGLSDTYAADAVTSQFDFDPSVSLNLFPIDPDFDSFVELSGTALLSTDASTSMQAQIAAYLTQHDDPELRQILTDLGSTPLLSQAFSGLNTGLLGRVQTLQLLIADPSAVDEFSGDFTDVDVRNAVGGENRFAPSLAGGATDDPVYNPLRGGQLVPQKLMFIDSFGRSRAIQIGTAAIAYTLRDVSVEQGFVLPLRFTQATQLTADWLAAANPSLRDCGLAATNPICGWVVPNTLDSSLMYYDANGSAIGSHIVSAGTLIWQSAPNAGPPGQSFEESFVGRNAVLTAFASAIEMDGATYAGSLLLTIERTQAFVLPDGHQLSRQTAMLMGTPLALVQAKLDLAMAGLPVPDQSYAALAQDIDNNTDVLDRTLHGLDDIEIPVVLGNQLDLDDGLMGFFLAGDDGDADFSLCYAAQADGSSDNVVVPAADGLTLTLNADQPTLVAMLIDPRSSVHLNTGLLPVRELTLAAETYNAALSRMSFSFLTAPVLAPAGSFAIPTPREGGGTWGWITYQNGDWLQQSIQPPLNTASLQRSQNMQEGWLQLTQLLEND</sequence>
<organism evidence="2 3">
    <name type="scientific">Mesorhizobium shonense</name>
    <dbReference type="NCBI Taxonomy" id="1209948"/>
    <lineage>
        <taxon>Bacteria</taxon>
        <taxon>Pseudomonadati</taxon>
        <taxon>Pseudomonadota</taxon>
        <taxon>Alphaproteobacteria</taxon>
        <taxon>Hyphomicrobiales</taxon>
        <taxon>Phyllobacteriaceae</taxon>
        <taxon>Mesorhizobium</taxon>
    </lineage>
</organism>
<keyword evidence="1" id="KW-0175">Coiled coil</keyword>
<evidence type="ECO:0000256" key="1">
    <source>
        <dbReference type="SAM" id="Coils"/>
    </source>
</evidence>
<comment type="caution">
    <text evidence="2">The sequence shown here is derived from an EMBL/GenBank/DDBJ whole genome shotgun (WGS) entry which is preliminary data.</text>
</comment>
<protein>
    <submittedName>
        <fullName evidence="2">Uncharacterized protein</fullName>
    </submittedName>
</protein>
<accession>A0ABV2I1F3</accession>
<reference evidence="2 3" key="1">
    <citation type="submission" date="2024-06" db="EMBL/GenBank/DDBJ databases">
        <title>Genomic Encyclopedia of Type Strains, Phase IV (KMG-IV): sequencing the most valuable type-strain genomes for metagenomic binning, comparative biology and taxonomic classification.</title>
        <authorList>
            <person name="Goeker M."/>
        </authorList>
    </citation>
    <scope>NUCLEOTIDE SEQUENCE [LARGE SCALE GENOMIC DNA]</scope>
    <source>
        <strain evidence="2 3">DSM 29846</strain>
    </source>
</reference>
<gene>
    <name evidence="2" type="ORF">ABID26_005609</name>
</gene>
<keyword evidence="3" id="KW-1185">Reference proteome</keyword>
<dbReference type="Proteomes" id="UP001549036">
    <property type="component" value="Unassembled WGS sequence"/>
</dbReference>
<feature type="coiled-coil region" evidence="1">
    <location>
        <begin position="373"/>
        <end position="400"/>
    </location>
</feature>
<evidence type="ECO:0000313" key="2">
    <source>
        <dbReference type="EMBL" id="MET3596192.1"/>
    </source>
</evidence>